<name>A0A7W6ZXA8_9HYPH</name>
<accession>A0A7W6ZXA8</accession>
<organism evidence="3 4">
    <name type="scientific">Rhizobium leucaenae</name>
    <dbReference type="NCBI Taxonomy" id="29450"/>
    <lineage>
        <taxon>Bacteria</taxon>
        <taxon>Pseudomonadati</taxon>
        <taxon>Pseudomonadota</taxon>
        <taxon>Alphaproteobacteria</taxon>
        <taxon>Hyphomicrobiales</taxon>
        <taxon>Rhizobiaceae</taxon>
        <taxon>Rhizobium/Agrobacterium group</taxon>
        <taxon>Rhizobium</taxon>
    </lineage>
</organism>
<protein>
    <recommendedName>
        <fullName evidence="2">EF-hand domain-containing protein</fullName>
    </recommendedName>
</protein>
<proteinExistence type="predicted"/>
<dbReference type="RefSeq" id="WP_028753415.1">
    <property type="nucleotide sequence ID" value="NZ_JACIIG010000012.1"/>
</dbReference>
<dbReference type="EMBL" id="JACIIG010000012">
    <property type="protein sequence ID" value="MBB4570260.1"/>
    <property type="molecule type" value="Genomic_DNA"/>
</dbReference>
<dbReference type="GO" id="GO:0005509">
    <property type="term" value="F:calcium ion binding"/>
    <property type="evidence" value="ECO:0007669"/>
    <property type="project" value="InterPro"/>
</dbReference>
<evidence type="ECO:0000259" key="2">
    <source>
        <dbReference type="PROSITE" id="PS50222"/>
    </source>
</evidence>
<feature type="domain" description="EF-hand" evidence="2">
    <location>
        <begin position="19"/>
        <end position="42"/>
    </location>
</feature>
<feature type="compositionally biased region" description="Low complexity" evidence="1">
    <location>
        <begin position="1"/>
        <end position="17"/>
    </location>
</feature>
<dbReference type="PROSITE" id="PS50222">
    <property type="entry name" value="EF_HAND_2"/>
    <property type="match status" value="1"/>
</dbReference>
<evidence type="ECO:0000256" key="1">
    <source>
        <dbReference type="SAM" id="MobiDB-lite"/>
    </source>
</evidence>
<dbReference type="InterPro" id="IPR018247">
    <property type="entry name" value="EF_Hand_1_Ca_BS"/>
</dbReference>
<dbReference type="OrthoDB" id="8401938at2"/>
<dbReference type="InterPro" id="IPR002048">
    <property type="entry name" value="EF_hand_dom"/>
</dbReference>
<feature type="compositionally biased region" description="Basic and acidic residues" evidence="1">
    <location>
        <begin position="20"/>
        <end position="33"/>
    </location>
</feature>
<dbReference type="Proteomes" id="UP000543836">
    <property type="component" value="Unassembled WGS sequence"/>
</dbReference>
<feature type="region of interest" description="Disordered" evidence="1">
    <location>
        <begin position="1"/>
        <end position="58"/>
    </location>
</feature>
<reference evidence="3 4" key="1">
    <citation type="submission" date="2020-08" db="EMBL/GenBank/DDBJ databases">
        <title>Genomic Encyclopedia of Type Strains, Phase IV (KMG-V): Genome sequencing to study the core and pangenomes of soil and plant-associated prokaryotes.</title>
        <authorList>
            <person name="Whitman W."/>
        </authorList>
    </citation>
    <scope>NUCLEOTIDE SEQUENCE [LARGE SCALE GENOMIC DNA]</scope>
    <source>
        <strain evidence="3 4">SEMIA 492</strain>
    </source>
</reference>
<keyword evidence="4" id="KW-1185">Reference proteome</keyword>
<sequence length="96" mass="9919">MSGISSVGSSASAASYSPLDKNDDGVVDARELQEAAQPSLLPASILTDEDSDGTVSSGKTELNALEIFIREMEASMNVCQNTCGQYDTDAPDSVAA</sequence>
<evidence type="ECO:0000313" key="3">
    <source>
        <dbReference type="EMBL" id="MBB4570260.1"/>
    </source>
</evidence>
<evidence type="ECO:0000313" key="4">
    <source>
        <dbReference type="Proteomes" id="UP000543836"/>
    </source>
</evidence>
<dbReference type="AlphaFoldDB" id="A0A7W6ZXA8"/>
<gene>
    <name evidence="3" type="ORF">GGE60_004396</name>
</gene>
<dbReference type="PROSITE" id="PS00018">
    <property type="entry name" value="EF_HAND_1"/>
    <property type="match status" value="1"/>
</dbReference>
<comment type="caution">
    <text evidence="3">The sequence shown here is derived from an EMBL/GenBank/DDBJ whole genome shotgun (WGS) entry which is preliminary data.</text>
</comment>
<dbReference type="GeneID" id="32527108"/>